<name>A0A0H5Q506_9ZZZZ</name>
<organism evidence="2">
    <name type="scientific">uncultured prokaryote</name>
    <dbReference type="NCBI Taxonomy" id="198431"/>
    <lineage>
        <taxon>unclassified sequences</taxon>
        <taxon>environmental samples</taxon>
    </lineage>
</organism>
<dbReference type="EMBL" id="LN853895">
    <property type="protein sequence ID" value="CRY96943.1"/>
    <property type="molecule type" value="Genomic_DNA"/>
</dbReference>
<keyword evidence="1" id="KW-1133">Transmembrane helix</keyword>
<keyword evidence="1" id="KW-0472">Membrane</keyword>
<evidence type="ECO:0000313" key="2">
    <source>
        <dbReference type="EMBL" id="CRY96943.1"/>
    </source>
</evidence>
<keyword evidence="1" id="KW-0812">Transmembrane</keyword>
<geneLocation type="plasmid" evidence="2">
    <name>pRGFK1329</name>
</geneLocation>
<keyword evidence="2" id="KW-0614">Plasmid</keyword>
<sequence>MARKKENMNLATEIICQVKRQLIICRIALAVSLAGNVIMAAMLICK</sequence>
<evidence type="ECO:0000256" key="1">
    <source>
        <dbReference type="SAM" id="Phobius"/>
    </source>
</evidence>
<reference evidence="2" key="2">
    <citation type="submission" date="2015-07" db="EMBL/GenBank/DDBJ databases">
        <title>Plasmids, circular viruses and viroids from rat gut.</title>
        <authorList>
            <person name="Jorgensen T.J."/>
            <person name="Hansen M.A."/>
            <person name="Xu Z."/>
            <person name="Tabak M.A."/>
            <person name="Sorensen S.J."/>
            <person name="Hansen L.H."/>
        </authorList>
    </citation>
    <scope>NUCLEOTIDE SEQUENCE</scope>
    <source>
        <plasmid evidence="2">pRGFK1329</plasmid>
    </source>
</reference>
<proteinExistence type="predicted"/>
<reference evidence="2" key="1">
    <citation type="submission" date="2015-06" db="EMBL/GenBank/DDBJ databases">
        <authorList>
            <person name="Joergensen T."/>
        </authorList>
    </citation>
    <scope>NUCLEOTIDE SEQUENCE</scope>
    <source>
        <plasmid evidence="2">pRGFK1329</plasmid>
    </source>
</reference>
<accession>A0A0H5Q506</accession>
<protein>
    <submittedName>
        <fullName evidence="2">Uncharacterized protein</fullName>
    </submittedName>
</protein>
<dbReference type="AlphaFoldDB" id="A0A0H5Q506"/>
<feature type="transmembrane region" description="Helical" evidence="1">
    <location>
        <begin position="21"/>
        <end position="44"/>
    </location>
</feature>